<dbReference type="EMBL" id="BMGZ01000001">
    <property type="protein sequence ID" value="GGH95975.1"/>
    <property type="molecule type" value="Genomic_DNA"/>
</dbReference>
<reference evidence="2" key="1">
    <citation type="journal article" date="2014" name="Int. J. Syst. Evol. Microbiol.">
        <title>Complete genome sequence of Corynebacterium casei LMG S-19264T (=DSM 44701T), isolated from a smear-ripened cheese.</title>
        <authorList>
            <consortium name="US DOE Joint Genome Institute (JGI-PGF)"/>
            <person name="Walter F."/>
            <person name="Albersmeier A."/>
            <person name="Kalinowski J."/>
            <person name="Ruckert C."/>
        </authorList>
    </citation>
    <scope>NUCLEOTIDE SEQUENCE</scope>
    <source>
        <strain evidence="2">CGMCC 1.14984</strain>
    </source>
</reference>
<evidence type="ECO:0000256" key="1">
    <source>
        <dbReference type="SAM" id="MobiDB-lite"/>
    </source>
</evidence>
<feature type="region of interest" description="Disordered" evidence="1">
    <location>
        <begin position="379"/>
        <end position="413"/>
    </location>
</feature>
<dbReference type="AlphaFoldDB" id="A0A8J3A6S0"/>
<accession>A0A8J3A6S0</accession>
<reference evidence="3 5" key="2">
    <citation type="submission" date="2020-02" db="EMBL/GenBank/DDBJ databases">
        <title>Genome sequence of Parvularcula flava strain NH6-79.</title>
        <authorList>
            <person name="Abdul Karim M.H."/>
            <person name="Lam M.Q."/>
            <person name="Chen S.J."/>
            <person name="Yahya A."/>
            <person name="Shahir S."/>
            <person name="Shamsir M.S."/>
            <person name="Chong C.S."/>
        </authorList>
    </citation>
    <scope>NUCLEOTIDE SEQUENCE [LARGE SCALE GENOMIC DNA]</scope>
    <source>
        <strain evidence="3 5">NH6-79</strain>
    </source>
</reference>
<dbReference type="InterPro" id="IPR006427">
    <property type="entry name" value="Portal_HK97"/>
</dbReference>
<dbReference type="Proteomes" id="UP000818603">
    <property type="component" value="Unassembled WGS sequence"/>
</dbReference>
<proteinExistence type="predicted"/>
<comment type="caution">
    <text evidence="2">The sequence shown here is derived from an EMBL/GenBank/DDBJ whole genome shotgun (WGS) entry which is preliminary data.</text>
</comment>
<evidence type="ECO:0000313" key="4">
    <source>
        <dbReference type="Proteomes" id="UP000621856"/>
    </source>
</evidence>
<reference evidence="2" key="3">
    <citation type="submission" date="2020-09" db="EMBL/GenBank/DDBJ databases">
        <authorList>
            <person name="Sun Q."/>
            <person name="Zhou Y."/>
        </authorList>
    </citation>
    <scope>NUCLEOTIDE SEQUENCE</scope>
    <source>
        <strain evidence="2">CGMCC 1.14984</strain>
    </source>
</reference>
<evidence type="ECO:0000313" key="3">
    <source>
        <dbReference type="EMBL" id="NHK27616.1"/>
    </source>
</evidence>
<dbReference type="EMBL" id="VCJR02000001">
    <property type="protein sequence ID" value="NHK27616.1"/>
    <property type="molecule type" value="Genomic_DNA"/>
</dbReference>
<organism evidence="2 4">
    <name type="scientific">Aquisalinus luteolus</name>
    <dbReference type="NCBI Taxonomy" id="1566827"/>
    <lineage>
        <taxon>Bacteria</taxon>
        <taxon>Pseudomonadati</taxon>
        <taxon>Pseudomonadota</taxon>
        <taxon>Alphaproteobacteria</taxon>
        <taxon>Parvularculales</taxon>
        <taxon>Parvularculaceae</taxon>
        <taxon>Aquisalinus</taxon>
    </lineage>
</organism>
<keyword evidence="5" id="KW-1185">Reference proteome</keyword>
<gene>
    <name evidence="3" type="ORF">FF098_006850</name>
    <name evidence="2" type="ORF">GCM10011355_13790</name>
</gene>
<dbReference type="RefSeq" id="WP_155138711.1">
    <property type="nucleotide sequence ID" value="NZ_BMGZ01000001.1"/>
</dbReference>
<dbReference type="Proteomes" id="UP000621856">
    <property type="component" value="Unassembled WGS sequence"/>
</dbReference>
<dbReference type="InterPro" id="IPR006944">
    <property type="entry name" value="Phage/GTA_portal"/>
</dbReference>
<protein>
    <submittedName>
        <fullName evidence="3">Phage portal protein</fullName>
    </submittedName>
</protein>
<dbReference type="NCBIfam" id="TIGR01537">
    <property type="entry name" value="portal_HK97"/>
    <property type="match status" value="1"/>
</dbReference>
<sequence>MGLLRRIADLFDPADSEARSLGAYDLDARLFSWDRPAALPHVGADAVLSNLSVATFCVALRAELTASVPLHVYRRLPDGGRERIEDHPLTILLNEEMNPRQTAFEGREMLVRSLDLAGNGFARIDRERNGDVAAVWPSPPGNVAIEELQSGRLRYKFSESPRRVAVLLEGSGEVLHVRAASNDGKLGRSPLYVARGSLALAMAQVQMSQSLMVNSLKPSAVASHPGKLSDKARVNVSDSLQAQAGGTLRAGRMLVLEEGMKLEPWSFSPADAQLLQSRQLSHEDVCRIFAVPPAVAGVSNAVTYGTAVEESRQLVARCIGPLASRVEAALMRDLMSDTDRREGLFLAHDLDGLLRGDLQARFNAYRLAREIGVFSPNDIRRREGESPIPDGDSYIQPLNFAPLGTSPTGSGER</sequence>
<name>A0A8J3A6S0_9PROT</name>
<evidence type="ECO:0000313" key="2">
    <source>
        <dbReference type="EMBL" id="GGH95975.1"/>
    </source>
</evidence>
<dbReference type="Pfam" id="PF04860">
    <property type="entry name" value="Phage_portal"/>
    <property type="match status" value="1"/>
</dbReference>
<evidence type="ECO:0000313" key="5">
    <source>
        <dbReference type="Proteomes" id="UP000818603"/>
    </source>
</evidence>